<evidence type="ECO:0000313" key="1">
    <source>
        <dbReference type="EMBL" id="ASK79596.1"/>
    </source>
</evidence>
<gene>
    <name evidence="1" type="ORF">CF386_11115</name>
</gene>
<accession>A0A220VH67</accession>
<reference evidence="1 2" key="1">
    <citation type="journal article" date="2016" name="Int. J. Syst. Evol. Microbiol.">
        <title>Paraphotobacterium marinum gen. nov., sp. nov., a member of the family Vibrionaceae, isolated from surface seawater.</title>
        <authorList>
            <person name="Huang Z."/>
            <person name="Dong C."/>
            <person name="Shao Z."/>
        </authorList>
    </citation>
    <scope>NUCLEOTIDE SEQUENCE [LARGE SCALE GENOMIC DNA]</scope>
    <source>
        <strain evidence="1 2">NSCS20N07D</strain>
    </source>
</reference>
<dbReference type="Proteomes" id="UP000242175">
    <property type="component" value="Chromosome small"/>
</dbReference>
<name>A0A220VH67_9GAMM</name>
<dbReference type="KEGG" id="pmai:CF386_11115"/>
<dbReference type="EMBL" id="CP022356">
    <property type="protein sequence ID" value="ASK79596.1"/>
    <property type="molecule type" value="Genomic_DNA"/>
</dbReference>
<organism evidence="1 2">
    <name type="scientific">Paraphotobacterium marinum</name>
    <dbReference type="NCBI Taxonomy" id="1755811"/>
    <lineage>
        <taxon>Bacteria</taxon>
        <taxon>Pseudomonadati</taxon>
        <taxon>Pseudomonadota</taxon>
        <taxon>Gammaproteobacteria</taxon>
        <taxon>Vibrionales</taxon>
        <taxon>Vibrionaceae</taxon>
        <taxon>Paraphotobacterium</taxon>
    </lineage>
</organism>
<protein>
    <submittedName>
        <fullName evidence="1">Uncharacterized protein</fullName>
    </submittedName>
</protein>
<dbReference type="AlphaFoldDB" id="A0A220VH67"/>
<dbReference type="RefSeq" id="WP_089074504.1">
    <property type="nucleotide sequence ID" value="NZ_CBCSAM010000008.1"/>
</dbReference>
<evidence type="ECO:0000313" key="2">
    <source>
        <dbReference type="Proteomes" id="UP000242175"/>
    </source>
</evidence>
<proteinExistence type="predicted"/>
<keyword evidence="2" id="KW-1185">Reference proteome</keyword>
<sequence length="178" mass="21790">MIIETKLINLMFHNQNMALYIEKNKLNNLIDDINYMSNRWRFIFLNTCPELNRIFEKRTLHNYLFNQFDREHLFQNSFMHSISSINFSTEQSYNMKIQLFLYIILKSLKIQKQMKAKARPLFIIINDFHEFDLKRSIYRDFFHSIINNASECNVRFIFVDNPTQFFNNDDLLKIEKMY</sequence>